<evidence type="ECO:0000259" key="1">
    <source>
        <dbReference type="Pfam" id="PF03372"/>
    </source>
</evidence>
<keyword evidence="2" id="KW-0378">Hydrolase</keyword>
<dbReference type="InterPro" id="IPR036691">
    <property type="entry name" value="Endo/exonu/phosph_ase_sf"/>
</dbReference>
<dbReference type="Gene3D" id="3.60.10.10">
    <property type="entry name" value="Endonuclease/exonuclease/phosphatase"/>
    <property type="match status" value="1"/>
</dbReference>
<proteinExistence type="predicted"/>
<dbReference type="Proteomes" id="UP000550508">
    <property type="component" value="Unassembled WGS sequence"/>
</dbReference>
<reference evidence="2 3" key="1">
    <citation type="submission" date="2020-05" db="EMBL/GenBank/DDBJ databases">
        <authorList>
            <person name="Kim M.K."/>
        </authorList>
    </citation>
    <scope>NUCLEOTIDE SEQUENCE [LARGE SCALE GENOMIC DNA]</scope>
    <source>
        <strain evidence="2 3">BT25</strain>
    </source>
</reference>
<keyword evidence="2" id="KW-0255">Endonuclease</keyword>
<dbReference type="InterPro" id="IPR005135">
    <property type="entry name" value="Endo/exonuclease/phosphatase"/>
</dbReference>
<gene>
    <name evidence="2" type="ORF">HQ945_02740</name>
</gene>
<name>A0A849VPZ2_9HYPH</name>
<dbReference type="GO" id="GO:0004527">
    <property type="term" value="F:exonuclease activity"/>
    <property type="evidence" value="ECO:0007669"/>
    <property type="project" value="UniProtKB-KW"/>
</dbReference>
<keyword evidence="3" id="KW-1185">Reference proteome</keyword>
<dbReference type="EMBL" id="JABUMX010000001">
    <property type="protein sequence ID" value="NTS30160.1"/>
    <property type="molecule type" value="Genomic_DNA"/>
</dbReference>
<dbReference type="SUPFAM" id="SSF56219">
    <property type="entry name" value="DNase I-like"/>
    <property type="match status" value="1"/>
</dbReference>
<keyword evidence="2" id="KW-0269">Exonuclease</keyword>
<dbReference type="Pfam" id="PF03372">
    <property type="entry name" value="Exo_endo_phos"/>
    <property type="match status" value="1"/>
</dbReference>
<protein>
    <submittedName>
        <fullName evidence="2">Endonuclease/exonuclease/phosphatase family protein</fullName>
    </submittedName>
</protein>
<evidence type="ECO:0000313" key="3">
    <source>
        <dbReference type="Proteomes" id="UP000550508"/>
    </source>
</evidence>
<accession>A0A849VPZ2</accession>
<comment type="caution">
    <text evidence="2">The sequence shown here is derived from an EMBL/GenBank/DDBJ whole genome shotgun (WGS) entry which is preliminary data.</text>
</comment>
<sequence>MTTPSSHSRLRLAAVLIPSLISVPLVLGFFGSAHPLFDAFAHFRMHLAVLMAISAIPALILGLWREGLMSIVFALTALGTVLIPTPAPSAEGGKEPASNGGLPEFKLMQLNLRYDNRDQSEVIRTIARETPDVITLQEVSDDWRSRLKAVEGRYPHKIVCPSTKRVGGVAILSRRPFALGTTPQCVGNSLMALARIDFGGRSALIASVHLGWPWPFEQAENVEEMQPYLVRLGGPMILAGDFNAAPWSQTIRNLLDASNTHPVDGLRPSWLINGTFAHAARWIGLPIDHVLVSERIAAKSVDSLQPVGSDHLPLLLRFSIEGVDDNGPDEQTVMLRNQEPGTMAGL</sequence>
<dbReference type="GO" id="GO:0004519">
    <property type="term" value="F:endonuclease activity"/>
    <property type="evidence" value="ECO:0007669"/>
    <property type="project" value="UniProtKB-KW"/>
</dbReference>
<keyword evidence="2" id="KW-0540">Nuclease</keyword>
<feature type="domain" description="Endonuclease/exonuclease/phosphatase" evidence="1">
    <location>
        <begin position="108"/>
        <end position="311"/>
    </location>
</feature>
<dbReference type="AlphaFoldDB" id="A0A849VPZ2"/>
<organism evidence="2 3">
    <name type="scientific">Phyllobacterium pellucidum</name>
    <dbReference type="NCBI Taxonomy" id="2740464"/>
    <lineage>
        <taxon>Bacteria</taxon>
        <taxon>Pseudomonadati</taxon>
        <taxon>Pseudomonadota</taxon>
        <taxon>Alphaproteobacteria</taxon>
        <taxon>Hyphomicrobiales</taxon>
        <taxon>Phyllobacteriaceae</taxon>
        <taxon>Phyllobacterium</taxon>
    </lineage>
</organism>
<evidence type="ECO:0000313" key="2">
    <source>
        <dbReference type="EMBL" id="NTS30160.1"/>
    </source>
</evidence>
<dbReference type="RefSeq" id="WP_027229924.1">
    <property type="nucleotide sequence ID" value="NZ_JABUMX010000001.1"/>
</dbReference>